<evidence type="ECO:0000256" key="5">
    <source>
        <dbReference type="ARBA" id="ARBA00022840"/>
    </source>
</evidence>
<dbReference type="InterPro" id="IPR011063">
    <property type="entry name" value="TilS/TtcA_N"/>
</dbReference>
<dbReference type="InterPro" id="IPR012094">
    <property type="entry name" value="tRNA_Ile_lys_synt"/>
</dbReference>
<dbReference type="AlphaFoldDB" id="A0A6H2EJF4"/>
<evidence type="ECO:0000256" key="7">
    <source>
        <dbReference type="HAMAP-Rule" id="MF_01161"/>
    </source>
</evidence>
<keyword evidence="2 7" id="KW-0436">Ligase</keyword>
<evidence type="ECO:0000313" key="12">
    <source>
        <dbReference type="Proteomes" id="UP000502298"/>
    </source>
</evidence>
<dbReference type="PANTHER" id="PTHR43033">
    <property type="entry name" value="TRNA(ILE)-LYSIDINE SYNTHASE-RELATED"/>
    <property type="match status" value="1"/>
</dbReference>
<dbReference type="GO" id="GO:0032267">
    <property type="term" value="F:tRNA(Ile)-lysidine synthase activity"/>
    <property type="evidence" value="ECO:0007669"/>
    <property type="project" value="UniProtKB-EC"/>
</dbReference>
<dbReference type="EC" id="6.3.4.19" evidence="7"/>
<dbReference type="Pfam" id="PF01171">
    <property type="entry name" value="ATP_bind_3"/>
    <property type="match status" value="1"/>
</dbReference>
<evidence type="ECO:0000256" key="2">
    <source>
        <dbReference type="ARBA" id="ARBA00022598"/>
    </source>
</evidence>
<name>A0A6H2EJF4_9ACTO</name>
<evidence type="ECO:0000256" key="8">
    <source>
        <dbReference type="SAM" id="MobiDB-lite"/>
    </source>
</evidence>
<dbReference type="NCBIfam" id="TIGR02432">
    <property type="entry name" value="lysidine_TilS_N"/>
    <property type="match status" value="1"/>
</dbReference>
<keyword evidence="12" id="KW-1185">Reference proteome</keyword>
<dbReference type="Gene3D" id="1.20.59.20">
    <property type="match status" value="1"/>
</dbReference>
<dbReference type="SUPFAM" id="SSF82829">
    <property type="entry name" value="MesJ substrate recognition domain-like"/>
    <property type="match status" value="1"/>
</dbReference>
<dbReference type="PANTHER" id="PTHR43033:SF1">
    <property type="entry name" value="TRNA(ILE)-LYSIDINE SYNTHASE-RELATED"/>
    <property type="match status" value="1"/>
</dbReference>
<dbReference type="EMBL" id="CP050804">
    <property type="protein sequence ID" value="QJC21274.1"/>
    <property type="molecule type" value="Genomic_DNA"/>
</dbReference>
<keyword evidence="3 7" id="KW-0819">tRNA processing</keyword>
<dbReference type="GO" id="GO:0005737">
    <property type="term" value="C:cytoplasm"/>
    <property type="evidence" value="ECO:0007669"/>
    <property type="project" value="UniProtKB-SubCell"/>
</dbReference>
<dbReference type="InterPro" id="IPR014729">
    <property type="entry name" value="Rossmann-like_a/b/a_fold"/>
</dbReference>
<sequence>MNTTRIAVREALTEHPAGVPVIVGVSGGSDSMALAATVAFVAPKLGIPVHAVCVDHRLRPESAAEARFVVDELRSRGVIVHVARVAVSGELGPEGNARVARYDAIAGYARELGTARQPASVLLGHTLNDQAETVLLGFSRGSGAKSIAGMPARGHLPLHSDVPMLRPLLGFNRQELRVVCRETKVEWIEDPSNDIDGPWRCADGSALRRSAVRHNLLPLMEDILGPGTIAAISRTAGLLQDDNQALEFYARAEFDRVVLSRNPLRIDCLSLAPVPQAVRRRVLKYAIEESGVRSGELVYWHIARLDKLVTDRKNNSGLDLPGLRVTRESHQLRFESGAQSRHHPHGTSNPVTQAPMEDT</sequence>
<dbReference type="CDD" id="cd01992">
    <property type="entry name" value="TilS_N"/>
    <property type="match status" value="1"/>
</dbReference>
<feature type="region of interest" description="Disordered" evidence="8">
    <location>
        <begin position="333"/>
        <end position="359"/>
    </location>
</feature>
<keyword evidence="1 7" id="KW-0963">Cytoplasm</keyword>
<gene>
    <name evidence="7 11" type="primary">tilS</name>
    <name evidence="11" type="ORF">HC352_01220</name>
</gene>
<dbReference type="InterPro" id="IPR012795">
    <property type="entry name" value="tRNA_Ile_lys_synt_N"/>
</dbReference>
<dbReference type="GO" id="GO:0006400">
    <property type="term" value="P:tRNA modification"/>
    <property type="evidence" value="ECO:0007669"/>
    <property type="project" value="UniProtKB-UniRule"/>
</dbReference>
<dbReference type="InterPro" id="IPR015262">
    <property type="entry name" value="tRNA_Ile_lys_synt_subst-bd"/>
</dbReference>
<feature type="domain" description="tRNA(Ile)-lysidine synthase substrate-binding" evidence="10">
    <location>
        <begin position="271"/>
        <end position="332"/>
    </location>
</feature>
<comment type="similarity">
    <text evidence="7">Belongs to the tRNA(Ile)-lysidine synthase family.</text>
</comment>
<keyword evidence="5 7" id="KW-0067">ATP-binding</keyword>
<protein>
    <recommendedName>
        <fullName evidence="7">tRNA(Ile)-lysidine synthase</fullName>
        <ecNumber evidence="7">6.3.4.19</ecNumber>
    </recommendedName>
    <alternativeName>
        <fullName evidence="7">tRNA(Ile)-2-lysyl-cytidine synthase</fullName>
    </alternativeName>
    <alternativeName>
        <fullName evidence="7">tRNA(Ile)-lysidine synthetase</fullName>
    </alternativeName>
</protein>
<reference evidence="11 12" key="1">
    <citation type="submission" date="2020-03" db="EMBL/GenBank/DDBJ databases">
        <title>Complete genome of Arcanobacterium buesumensis sp. nov. strain 2701.</title>
        <authorList>
            <person name="Borowiak M."/>
            <person name="Alssahen M."/>
            <person name="Laemmler C."/>
            <person name="Malorny B."/>
            <person name="Hassan A."/>
            <person name="Prenger-Berninghoff E."/>
            <person name="Ploetz M."/>
            <person name="Abdulmawjood A."/>
        </authorList>
    </citation>
    <scope>NUCLEOTIDE SEQUENCE [LARGE SCALE GENOMIC DNA]</scope>
    <source>
        <strain evidence="11 12">2701</strain>
    </source>
</reference>
<comment type="catalytic activity">
    <reaction evidence="6 7">
        <text>cytidine(34) in tRNA(Ile2) + L-lysine + ATP = lysidine(34) in tRNA(Ile2) + AMP + diphosphate + H(+)</text>
        <dbReference type="Rhea" id="RHEA:43744"/>
        <dbReference type="Rhea" id="RHEA-COMP:10625"/>
        <dbReference type="Rhea" id="RHEA-COMP:10670"/>
        <dbReference type="ChEBI" id="CHEBI:15378"/>
        <dbReference type="ChEBI" id="CHEBI:30616"/>
        <dbReference type="ChEBI" id="CHEBI:32551"/>
        <dbReference type="ChEBI" id="CHEBI:33019"/>
        <dbReference type="ChEBI" id="CHEBI:82748"/>
        <dbReference type="ChEBI" id="CHEBI:83665"/>
        <dbReference type="ChEBI" id="CHEBI:456215"/>
        <dbReference type="EC" id="6.3.4.19"/>
    </reaction>
</comment>
<dbReference type="Gene3D" id="3.40.50.620">
    <property type="entry name" value="HUPs"/>
    <property type="match status" value="1"/>
</dbReference>
<evidence type="ECO:0000259" key="9">
    <source>
        <dbReference type="Pfam" id="PF01171"/>
    </source>
</evidence>
<keyword evidence="4 7" id="KW-0547">Nucleotide-binding</keyword>
<dbReference type="KEGG" id="arca:HC352_01220"/>
<evidence type="ECO:0000259" key="10">
    <source>
        <dbReference type="Pfam" id="PF09179"/>
    </source>
</evidence>
<evidence type="ECO:0000313" key="11">
    <source>
        <dbReference type="EMBL" id="QJC21274.1"/>
    </source>
</evidence>
<dbReference type="RefSeq" id="WP_168917216.1">
    <property type="nucleotide sequence ID" value="NZ_CP050804.1"/>
</dbReference>
<dbReference type="HAMAP" id="MF_01161">
    <property type="entry name" value="tRNA_Ile_lys_synt"/>
    <property type="match status" value="1"/>
</dbReference>
<evidence type="ECO:0000256" key="3">
    <source>
        <dbReference type="ARBA" id="ARBA00022694"/>
    </source>
</evidence>
<organism evidence="11 12">
    <name type="scientific">Arcanobacterium buesumense</name>
    <dbReference type="NCBI Taxonomy" id="2722751"/>
    <lineage>
        <taxon>Bacteria</taxon>
        <taxon>Bacillati</taxon>
        <taxon>Actinomycetota</taxon>
        <taxon>Actinomycetes</taxon>
        <taxon>Actinomycetales</taxon>
        <taxon>Actinomycetaceae</taxon>
        <taxon>Arcanobacterium</taxon>
    </lineage>
</organism>
<comment type="subcellular location">
    <subcellularLocation>
        <location evidence="7">Cytoplasm</location>
    </subcellularLocation>
</comment>
<evidence type="ECO:0000256" key="1">
    <source>
        <dbReference type="ARBA" id="ARBA00022490"/>
    </source>
</evidence>
<dbReference type="Pfam" id="PF09179">
    <property type="entry name" value="TilS"/>
    <property type="match status" value="1"/>
</dbReference>
<comment type="function">
    <text evidence="7">Ligates lysine onto the cytidine present at position 34 of the AUA codon-specific tRNA(Ile) that contains the anticodon CAU, in an ATP-dependent manner. Cytidine is converted to lysidine, thus changing the amino acid specificity of the tRNA from methionine to isoleucine.</text>
</comment>
<dbReference type="SUPFAM" id="SSF52402">
    <property type="entry name" value="Adenine nucleotide alpha hydrolases-like"/>
    <property type="match status" value="1"/>
</dbReference>
<dbReference type="GO" id="GO:0005524">
    <property type="term" value="F:ATP binding"/>
    <property type="evidence" value="ECO:0007669"/>
    <property type="project" value="UniProtKB-UniRule"/>
</dbReference>
<feature type="binding site" evidence="7">
    <location>
        <begin position="26"/>
        <end position="31"/>
    </location>
    <ligand>
        <name>ATP</name>
        <dbReference type="ChEBI" id="CHEBI:30616"/>
    </ligand>
</feature>
<dbReference type="Proteomes" id="UP000502298">
    <property type="component" value="Chromosome"/>
</dbReference>
<proteinExistence type="inferred from homology"/>
<accession>A0A6H2EJF4</accession>
<evidence type="ECO:0000256" key="6">
    <source>
        <dbReference type="ARBA" id="ARBA00048539"/>
    </source>
</evidence>
<comment type="domain">
    <text evidence="7">The N-terminal region contains the highly conserved SGGXDS motif, predicted to be a P-loop motif involved in ATP binding.</text>
</comment>
<evidence type="ECO:0000256" key="4">
    <source>
        <dbReference type="ARBA" id="ARBA00022741"/>
    </source>
</evidence>
<feature type="domain" description="tRNA(Ile)-lysidine/2-thiocytidine synthase N-terminal" evidence="9">
    <location>
        <begin position="21"/>
        <end position="194"/>
    </location>
</feature>